<protein>
    <submittedName>
        <fullName evidence="9">Ribose ABC transporter (Permease)</fullName>
    </submittedName>
</protein>
<keyword evidence="4" id="KW-0997">Cell inner membrane</keyword>
<dbReference type="EMBL" id="CZKA01000050">
    <property type="protein sequence ID" value="CUR58897.1"/>
    <property type="molecule type" value="Genomic_DNA"/>
</dbReference>
<feature type="transmembrane region" description="Helical" evidence="8">
    <location>
        <begin position="62"/>
        <end position="89"/>
    </location>
</feature>
<dbReference type="GO" id="GO:0022857">
    <property type="term" value="F:transmembrane transporter activity"/>
    <property type="evidence" value="ECO:0007669"/>
    <property type="project" value="InterPro"/>
</dbReference>
<dbReference type="PANTHER" id="PTHR32196">
    <property type="entry name" value="ABC TRANSPORTER PERMEASE PROTEIN YPHD-RELATED-RELATED"/>
    <property type="match status" value="1"/>
</dbReference>
<dbReference type="AlphaFoldDB" id="A0A2P2CA74"/>
<dbReference type="CDD" id="cd06579">
    <property type="entry name" value="TM_PBP1_transp_AraH_like"/>
    <property type="match status" value="1"/>
</dbReference>
<name>A0A2P2CA74_9ZZZZ</name>
<evidence type="ECO:0000256" key="4">
    <source>
        <dbReference type="ARBA" id="ARBA00022519"/>
    </source>
</evidence>
<keyword evidence="2" id="KW-0813">Transport</keyword>
<keyword evidence="3" id="KW-1003">Cell membrane</keyword>
<dbReference type="Pfam" id="PF02653">
    <property type="entry name" value="BPD_transp_2"/>
    <property type="match status" value="1"/>
</dbReference>
<dbReference type="GO" id="GO:0005886">
    <property type="term" value="C:plasma membrane"/>
    <property type="evidence" value="ECO:0007669"/>
    <property type="project" value="UniProtKB-SubCell"/>
</dbReference>
<evidence type="ECO:0000256" key="5">
    <source>
        <dbReference type="ARBA" id="ARBA00022692"/>
    </source>
</evidence>
<keyword evidence="5 8" id="KW-0812">Transmembrane</keyword>
<dbReference type="InterPro" id="IPR001851">
    <property type="entry name" value="ABC_transp_permease"/>
</dbReference>
<comment type="subcellular location">
    <subcellularLocation>
        <location evidence="1">Cell membrane</location>
        <topology evidence="1">Multi-pass membrane protein</topology>
    </subcellularLocation>
</comment>
<feature type="transmembrane region" description="Helical" evidence="8">
    <location>
        <begin position="246"/>
        <end position="265"/>
    </location>
</feature>
<evidence type="ECO:0000256" key="3">
    <source>
        <dbReference type="ARBA" id="ARBA00022475"/>
    </source>
</evidence>
<keyword evidence="6 8" id="KW-1133">Transmembrane helix</keyword>
<evidence type="ECO:0000313" key="9">
    <source>
        <dbReference type="EMBL" id="CUR58897.1"/>
    </source>
</evidence>
<keyword evidence="7 8" id="KW-0472">Membrane</keyword>
<sequence>MTDVSVDFAEEQTQMSASQRASDLLSRFGMILVLGVVIVLAQVAYSGFLYTDNLLNLLSQNAPVALVAVGMTFVMIAGGFDLSVAAVFAGGSVLFARLSNDQPVLVALVLTIAVGGLAGVVNGLIITRMKVNPFIATLGTASVFGGLVVFFYPSPVLGEKESFGTLGGDDLLGLPISIWVMVVVFVMFGFILASTKYGRSLYAVGGNQEAARLAGFRVDLLKVSTYVLTGGFAALGGAIIASRTGAGQATIGTAVTLDAIAIVIIGGTSLMGGEGAIWRTVVGVLILGVINNVFQALAVSDAVQQITKGAVVILAVALDAFVRSRRR</sequence>
<feature type="transmembrane region" description="Helical" evidence="8">
    <location>
        <begin position="134"/>
        <end position="152"/>
    </location>
</feature>
<proteinExistence type="predicted"/>
<feature type="transmembrane region" description="Helical" evidence="8">
    <location>
        <begin position="104"/>
        <end position="127"/>
    </location>
</feature>
<evidence type="ECO:0000256" key="8">
    <source>
        <dbReference type="SAM" id="Phobius"/>
    </source>
</evidence>
<evidence type="ECO:0000256" key="2">
    <source>
        <dbReference type="ARBA" id="ARBA00022448"/>
    </source>
</evidence>
<organism evidence="9">
    <name type="scientific">metagenome</name>
    <dbReference type="NCBI Taxonomy" id="256318"/>
    <lineage>
        <taxon>unclassified sequences</taxon>
        <taxon>metagenomes</taxon>
    </lineage>
</organism>
<gene>
    <name evidence="9" type="primary">rbsC</name>
    <name evidence="9" type="ORF">NOCA2540100</name>
</gene>
<accession>A0A2P2CA74</accession>
<evidence type="ECO:0000256" key="7">
    <source>
        <dbReference type="ARBA" id="ARBA00023136"/>
    </source>
</evidence>
<evidence type="ECO:0000256" key="6">
    <source>
        <dbReference type="ARBA" id="ARBA00022989"/>
    </source>
</evidence>
<feature type="transmembrane region" description="Helical" evidence="8">
    <location>
        <begin position="220"/>
        <end position="240"/>
    </location>
</feature>
<dbReference type="PANTHER" id="PTHR32196:SF21">
    <property type="entry name" value="ABC TRANSPORTER PERMEASE PROTEIN YPHD-RELATED"/>
    <property type="match status" value="1"/>
</dbReference>
<reference evidence="9" key="1">
    <citation type="submission" date="2015-08" db="EMBL/GenBank/DDBJ databases">
        <authorList>
            <person name="Babu N.S."/>
            <person name="Beckwith C.J."/>
            <person name="Beseler K.G."/>
            <person name="Brison A."/>
            <person name="Carone J.V."/>
            <person name="Caskin T.P."/>
            <person name="Diamond M."/>
            <person name="Durham M.E."/>
            <person name="Foxe J.M."/>
            <person name="Go M."/>
            <person name="Henderson B.A."/>
            <person name="Jones I.B."/>
            <person name="McGettigan J.A."/>
            <person name="Micheletti S.J."/>
            <person name="Nasrallah M.E."/>
            <person name="Ortiz D."/>
            <person name="Piller C.R."/>
            <person name="Privatt S.R."/>
            <person name="Schneider S.L."/>
            <person name="Sharp S."/>
            <person name="Smith T.C."/>
            <person name="Stanton J.D."/>
            <person name="Ullery H.E."/>
            <person name="Wilson R.J."/>
            <person name="Serrano M.G."/>
            <person name="Buck G."/>
            <person name="Lee V."/>
            <person name="Wang Y."/>
            <person name="Carvalho R."/>
            <person name="Voegtly L."/>
            <person name="Shi R."/>
            <person name="Duckworth R."/>
            <person name="Johnson A."/>
            <person name="Loviza R."/>
            <person name="Walstead R."/>
            <person name="Shah Z."/>
            <person name="Kiflezghi M."/>
            <person name="Wade K."/>
            <person name="Ball S.L."/>
            <person name="Bradley K.W."/>
            <person name="Asai D.J."/>
            <person name="Bowman C.A."/>
            <person name="Russell D.A."/>
            <person name="Pope W.H."/>
            <person name="Jacobs-Sera D."/>
            <person name="Hendrix R.W."/>
            <person name="Hatfull G.F."/>
        </authorList>
    </citation>
    <scope>NUCLEOTIDE SEQUENCE</scope>
</reference>
<feature type="transmembrane region" description="Helical" evidence="8">
    <location>
        <begin position="28"/>
        <end position="50"/>
    </location>
</feature>
<evidence type="ECO:0000256" key="1">
    <source>
        <dbReference type="ARBA" id="ARBA00004651"/>
    </source>
</evidence>
<feature type="transmembrane region" description="Helical" evidence="8">
    <location>
        <begin position="277"/>
        <end position="299"/>
    </location>
</feature>
<feature type="transmembrane region" description="Helical" evidence="8">
    <location>
        <begin position="305"/>
        <end position="322"/>
    </location>
</feature>
<feature type="transmembrane region" description="Helical" evidence="8">
    <location>
        <begin position="172"/>
        <end position="193"/>
    </location>
</feature>